<keyword evidence="14" id="KW-1185">Reference proteome</keyword>
<dbReference type="EMBL" id="JAHLKM010000013">
    <property type="protein sequence ID" value="MCQ4333873.1"/>
    <property type="molecule type" value="Genomic_DNA"/>
</dbReference>
<evidence type="ECO:0000256" key="7">
    <source>
        <dbReference type="ARBA" id="ARBA00022692"/>
    </source>
</evidence>
<gene>
    <name evidence="13" type="ORF">KM295_10340</name>
</gene>
<evidence type="ECO:0000256" key="6">
    <source>
        <dbReference type="ARBA" id="ARBA00022538"/>
    </source>
</evidence>
<dbReference type="PANTHER" id="PTHR32024:SF2">
    <property type="entry name" value="TRK SYSTEM POTASSIUM UPTAKE PROTEIN TRKG-RELATED"/>
    <property type="match status" value="1"/>
</dbReference>
<keyword evidence="8" id="KW-0630">Potassium</keyword>
<feature type="transmembrane region" description="Helical" evidence="12">
    <location>
        <begin position="161"/>
        <end position="180"/>
    </location>
</feature>
<dbReference type="GO" id="GO:0005886">
    <property type="term" value="C:plasma membrane"/>
    <property type="evidence" value="ECO:0007669"/>
    <property type="project" value="UniProtKB-SubCell"/>
</dbReference>
<protein>
    <submittedName>
        <fullName evidence="13">TrkH family potassium uptake protein</fullName>
    </submittedName>
</protein>
<dbReference type="Pfam" id="PF02386">
    <property type="entry name" value="TrkH"/>
    <property type="match status" value="2"/>
</dbReference>
<keyword evidence="6" id="KW-0633">Potassium transport</keyword>
<evidence type="ECO:0000256" key="3">
    <source>
        <dbReference type="ARBA" id="ARBA00022448"/>
    </source>
</evidence>
<keyword evidence="5" id="KW-0997">Cell inner membrane</keyword>
<feature type="transmembrane region" description="Helical" evidence="12">
    <location>
        <begin position="71"/>
        <end position="91"/>
    </location>
</feature>
<dbReference type="InterPro" id="IPR003445">
    <property type="entry name" value="Cat_transpt"/>
</dbReference>
<evidence type="ECO:0000256" key="5">
    <source>
        <dbReference type="ARBA" id="ARBA00022519"/>
    </source>
</evidence>
<feature type="transmembrane region" description="Helical" evidence="12">
    <location>
        <begin position="261"/>
        <end position="285"/>
    </location>
</feature>
<evidence type="ECO:0000256" key="12">
    <source>
        <dbReference type="SAM" id="Phobius"/>
    </source>
</evidence>
<feature type="transmembrane region" description="Helical" evidence="12">
    <location>
        <begin position="39"/>
        <end position="59"/>
    </location>
</feature>
<feature type="transmembrane region" description="Helical" evidence="12">
    <location>
        <begin position="306"/>
        <end position="326"/>
    </location>
</feature>
<keyword evidence="10" id="KW-0406">Ion transport</keyword>
<dbReference type="RefSeq" id="WP_256029897.1">
    <property type="nucleotide sequence ID" value="NZ_JAHLKM010000013.1"/>
</dbReference>
<name>A0A9R1CU71_9EURY</name>
<feature type="transmembrane region" description="Helical" evidence="12">
    <location>
        <begin position="502"/>
        <end position="526"/>
    </location>
</feature>
<comment type="similarity">
    <text evidence="2">Belongs to the TrkH potassium transport family.</text>
</comment>
<evidence type="ECO:0000256" key="1">
    <source>
        <dbReference type="ARBA" id="ARBA00004429"/>
    </source>
</evidence>
<keyword evidence="4" id="KW-1003">Cell membrane</keyword>
<dbReference type="GO" id="GO:0015379">
    <property type="term" value="F:potassium:chloride symporter activity"/>
    <property type="evidence" value="ECO:0007669"/>
    <property type="project" value="InterPro"/>
</dbReference>
<evidence type="ECO:0000256" key="9">
    <source>
        <dbReference type="ARBA" id="ARBA00022989"/>
    </source>
</evidence>
<reference evidence="13" key="1">
    <citation type="journal article" date="2023" name="Front. Microbiol.">
        <title>Genomic-based phylogenetic and metabolic analyses of the genus Natronomonas, and description of Natronomonas aquatica sp. nov.</title>
        <authorList>
            <person name="Garcia-Roldan A."/>
            <person name="Duran-Viseras A."/>
            <person name="de la Haba R.R."/>
            <person name="Corral P."/>
            <person name="Sanchez-Porro C."/>
            <person name="Ventosa A."/>
        </authorList>
    </citation>
    <scope>NUCLEOTIDE SEQUENCE</scope>
    <source>
        <strain evidence="13">F2-12</strain>
    </source>
</reference>
<feature type="transmembrane region" description="Helical" evidence="12">
    <location>
        <begin position="12"/>
        <end position="33"/>
    </location>
</feature>
<evidence type="ECO:0000256" key="10">
    <source>
        <dbReference type="ARBA" id="ARBA00023065"/>
    </source>
</evidence>
<keyword evidence="7 12" id="KW-0812">Transmembrane</keyword>
<evidence type="ECO:0000313" key="13">
    <source>
        <dbReference type="EMBL" id="MCQ4333873.1"/>
    </source>
</evidence>
<comment type="subcellular location">
    <subcellularLocation>
        <location evidence="1">Cell inner membrane</location>
        <topology evidence="1">Multi-pass membrane protein</topology>
    </subcellularLocation>
</comment>
<evidence type="ECO:0000256" key="8">
    <source>
        <dbReference type="ARBA" id="ARBA00022958"/>
    </source>
</evidence>
<evidence type="ECO:0000313" key="14">
    <source>
        <dbReference type="Proteomes" id="UP001139494"/>
    </source>
</evidence>
<comment type="caution">
    <text evidence="13">The sequence shown here is derived from an EMBL/GenBank/DDBJ whole genome shotgun (WGS) entry which is preliminary data.</text>
</comment>
<organism evidence="13 14">
    <name type="scientific">Natronomonas aquatica</name>
    <dbReference type="NCBI Taxonomy" id="2841590"/>
    <lineage>
        <taxon>Archaea</taxon>
        <taxon>Methanobacteriati</taxon>
        <taxon>Methanobacteriota</taxon>
        <taxon>Stenosarchaea group</taxon>
        <taxon>Halobacteria</taxon>
        <taxon>Halobacteriales</taxon>
        <taxon>Natronomonadaceae</taxon>
        <taxon>Natronomonas</taxon>
    </lineage>
</organism>
<proteinExistence type="inferred from homology"/>
<feature type="transmembrane region" description="Helical" evidence="12">
    <location>
        <begin position="435"/>
        <end position="455"/>
    </location>
</feature>
<accession>A0A9R1CU71</accession>
<keyword evidence="11 12" id="KW-0472">Membrane</keyword>
<feature type="transmembrane region" description="Helical" evidence="12">
    <location>
        <begin position="210"/>
        <end position="233"/>
    </location>
</feature>
<keyword evidence="3" id="KW-0813">Transport</keyword>
<sequence>MRWRVDLRASVSLLGTIIKYLAATMVIPLAVAVVYMEDVWVFVVSIAIAVAIGVGLERLDPEPDLGPREALVLVSISWFGVAVVGTIPYLLAGYGTQSTVGLQLPLGDGAAVILGALGSSIVNALFESMSGFTTTGATVLGEISFDRHSHALLMWRQLTQWLGGMGIIVLMIAILPELAVNGAQLMSSEAPGPELQKLTPKIAETARALWLIYLGFTVLLVILLYTLSVVGLAPEMDLYNAVAHGFTTLPTGGFSPQADSIAAFGAVVQWVIIPFMIVAGVNFALFWHLLRGEVDVMLKNAEFRTYAGAIAVITAVLSVLLFRGGAPPLELGGTTEGVTENALRQAAFQIGSLLNSTGYATADFAQWDGHTQFFLLFAMFIGGSAGSTGGGVKVIRWLVVFRAIRRELYTTARPDVVRPVRLGGQVVDEDAVRGIVVFTLLYFILLIFGAVFIMIDSARIGVELSALEAVSASLATIGNIGPGFGKLGPFGSYLFFPDSSKLLMVVLMWLGRLEIVPVLAVLVAGVEDVG</sequence>
<dbReference type="AlphaFoldDB" id="A0A9R1CU71"/>
<dbReference type="InterPro" id="IPR004772">
    <property type="entry name" value="TrkH"/>
</dbReference>
<feature type="transmembrane region" description="Helical" evidence="12">
    <location>
        <begin position="373"/>
        <end position="399"/>
    </location>
</feature>
<dbReference type="PANTHER" id="PTHR32024">
    <property type="entry name" value="TRK SYSTEM POTASSIUM UPTAKE PROTEIN TRKG-RELATED"/>
    <property type="match status" value="1"/>
</dbReference>
<evidence type="ECO:0000256" key="11">
    <source>
        <dbReference type="ARBA" id="ARBA00023136"/>
    </source>
</evidence>
<dbReference type="Proteomes" id="UP001139494">
    <property type="component" value="Unassembled WGS sequence"/>
</dbReference>
<keyword evidence="9 12" id="KW-1133">Transmembrane helix</keyword>
<evidence type="ECO:0000256" key="2">
    <source>
        <dbReference type="ARBA" id="ARBA00009137"/>
    </source>
</evidence>
<dbReference type="PIRSF" id="PIRSF006247">
    <property type="entry name" value="TrkH"/>
    <property type="match status" value="1"/>
</dbReference>
<evidence type="ECO:0000256" key="4">
    <source>
        <dbReference type="ARBA" id="ARBA00022475"/>
    </source>
</evidence>